<feature type="region of interest" description="Disordered" evidence="2">
    <location>
        <begin position="89"/>
        <end position="118"/>
    </location>
</feature>
<proteinExistence type="predicted"/>
<feature type="compositionally biased region" description="Basic residues" evidence="2">
    <location>
        <begin position="24"/>
        <end position="40"/>
    </location>
</feature>
<name>A0A2T0AGI5_RHOTO</name>
<feature type="region of interest" description="Disordered" evidence="2">
    <location>
        <begin position="158"/>
        <end position="185"/>
    </location>
</feature>
<reference evidence="4 5" key="1">
    <citation type="journal article" date="2018" name="Elife">
        <title>Functional genomics of lipid metabolism in the oleaginous yeast Rhodosporidium toruloides.</title>
        <authorList>
            <person name="Coradetti S.T."/>
            <person name="Pinel D."/>
            <person name="Geiselman G."/>
            <person name="Ito M."/>
            <person name="Mondo S."/>
            <person name="Reilly M.C."/>
            <person name="Cheng Y.F."/>
            <person name="Bauer S."/>
            <person name="Grigoriev I."/>
            <person name="Gladden J.M."/>
            <person name="Simmons B.A."/>
            <person name="Brem R."/>
            <person name="Arkin A.P."/>
            <person name="Skerker J.M."/>
        </authorList>
    </citation>
    <scope>NUCLEOTIDE SEQUENCE [LARGE SCALE GENOMIC DNA]</scope>
    <source>
        <strain evidence="4 5">NBRC 0880</strain>
    </source>
</reference>
<dbReference type="EMBL" id="LCTV02000002">
    <property type="protein sequence ID" value="PRQ77117.1"/>
    <property type="molecule type" value="Genomic_DNA"/>
</dbReference>
<evidence type="ECO:0000256" key="3">
    <source>
        <dbReference type="SAM" id="Phobius"/>
    </source>
</evidence>
<dbReference type="AlphaFoldDB" id="A0A2T0AGI5"/>
<gene>
    <name evidence="4" type="ORF">AAT19DRAFT_12535</name>
</gene>
<keyword evidence="3" id="KW-1133">Transmembrane helix</keyword>
<protein>
    <recommendedName>
        <fullName evidence="6">Transmembrane protein</fullName>
    </recommendedName>
</protein>
<evidence type="ECO:0000256" key="2">
    <source>
        <dbReference type="SAM" id="MobiDB-lite"/>
    </source>
</evidence>
<evidence type="ECO:0008006" key="6">
    <source>
        <dbReference type="Google" id="ProtNLM"/>
    </source>
</evidence>
<sequence>MPSSTASLQVPGQSTATSGPTPKHQLRQRSPQGKRGKPRRNSVPPPPRRLKERVRDWRERRWFLPAVLLGVACFFGLLYSAIRISSHSSDYSTLPTARRPPSRQTAAKPPTPPTAKVIPEPLLRAGKVAGGNAKAHDVLDEAVRHALEDAWKLPPHVAKQSDGDALRAGEAVNSGGADAAPGDSGKHRTLAELYADLEELGVSAHELQEALDEAMRESGER</sequence>
<feature type="compositionally biased region" description="Polar residues" evidence="2">
    <location>
        <begin position="1"/>
        <end position="20"/>
    </location>
</feature>
<organism evidence="4 5">
    <name type="scientific">Rhodotorula toruloides</name>
    <name type="common">Yeast</name>
    <name type="synonym">Rhodosporidium toruloides</name>
    <dbReference type="NCBI Taxonomy" id="5286"/>
    <lineage>
        <taxon>Eukaryota</taxon>
        <taxon>Fungi</taxon>
        <taxon>Dikarya</taxon>
        <taxon>Basidiomycota</taxon>
        <taxon>Pucciniomycotina</taxon>
        <taxon>Microbotryomycetes</taxon>
        <taxon>Sporidiobolales</taxon>
        <taxon>Sporidiobolaceae</taxon>
        <taxon>Rhodotorula</taxon>
    </lineage>
</organism>
<feature type="region of interest" description="Disordered" evidence="2">
    <location>
        <begin position="1"/>
        <end position="52"/>
    </location>
</feature>
<comment type="caution">
    <text evidence="4">The sequence shown here is derived from an EMBL/GenBank/DDBJ whole genome shotgun (WGS) entry which is preliminary data.</text>
</comment>
<evidence type="ECO:0000313" key="4">
    <source>
        <dbReference type="EMBL" id="PRQ77117.1"/>
    </source>
</evidence>
<evidence type="ECO:0000256" key="1">
    <source>
        <dbReference type="SAM" id="Coils"/>
    </source>
</evidence>
<evidence type="ECO:0000313" key="5">
    <source>
        <dbReference type="Proteomes" id="UP000239560"/>
    </source>
</evidence>
<accession>A0A2T0AGI5</accession>
<feature type="transmembrane region" description="Helical" evidence="3">
    <location>
        <begin position="62"/>
        <end position="82"/>
    </location>
</feature>
<dbReference type="Proteomes" id="UP000239560">
    <property type="component" value="Unassembled WGS sequence"/>
</dbReference>
<keyword evidence="3" id="KW-0472">Membrane</keyword>
<keyword evidence="1" id="KW-0175">Coiled coil</keyword>
<dbReference type="OrthoDB" id="2530412at2759"/>
<keyword evidence="3" id="KW-0812">Transmembrane</keyword>
<feature type="coiled-coil region" evidence="1">
    <location>
        <begin position="190"/>
        <end position="217"/>
    </location>
</feature>
<feature type="compositionally biased region" description="Low complexity" evidence="2">
    <location>
        <begin position="174"/>
        <end position="183"/>
    </location>
</feature>